<comment type="caution">
    <text evidence="12">The sequence shown here is derived from an EMBL/GenBank/DDBJ whole genome shotgun (WGS) entry which is preliminary data.</text>
</comment>
<evidence type="ECO:0000313" key="13">
    <source>
        <dbReference type="Proteomes" id="UP001151752"/>
    </source>
</evidence>
<feature type="compositionally biased region" description="Low complexity" evidence="10">
    <location>
        <begin position="72"/>
        <end position="92"/>
    </location>
</feature>
<reference evidence="12" key="2">
    <citation type="journal article" date="2023" name="Int. J. Mol. Sci.">
        <title>De Novo Assembly and Annotation of 11 Diverse Shrub Willow (Salix) Genomes Reveals Novel Gene Organization in Sex-Linked Regions.</title>
        <authorList>
            <person name="Hyden B."/>
            <person name="Feng K."/>
            <person name="Yates T.B."/>
            <person name="Jawdy S."/>
            <person name="Cereghino C."/>
            <person name="Smart L.B."/>
            <person name="Muchero W."/>
        </authorList>
    </citation>
    <scope>NUCLEOTIDE SEQUENCE</scope>
    <source>
        <tissue evidence="12">Shoot tip</tissue>
    </source>
</reference>
<sequence length="170" mass="19154">METTHHPAKTAEPLPCPRFNSTTMKFYYYNNYNLSQPRHFCKSCRRYWTQGGTLRDVPVGGGTRKNSKRSRSTSNNSSSMSTSSSNSTSSNSAPLTAFTTTHEPESMPVVLPSTTDSGLAGVKTEDLMLAMLLLYPHLLFSDEATQEKSVLRRRVRRRFLKFISFVTKIT</sequence>
<comment type="subcellular location">
    <subcellularLocation>
        <location evidence="8 9">Nucleus</location>
    </subcellularLocation>
</comment>
<evidence type="ECO:0000256" key="9">
    <source>
        <dbReference type="RuleBase" id="RU369094"/>
    </source>
</evidence>
<feature type="region of interest" description="Disordered" evidence="10">
    <location>
        <begin position="55"/>
        <end position="112"/>
    </location>
</feature>
<evidence type="ECO:0000313" key="12">
    <source>
        <dbReference type="EMBL" id="KAJ6733037.1"/>
    </source>
</evidence>
<name>A0A9Q0UN43_9ROSI</name>
<evidence type="ECO:0000256" key="2">
    <source>
        <dbReference type="ARBA" id="ARBA00022771"/>
    </source>
</evidence>
<evidence type="ECO:0000256" key="3">
    <source>
        <dbReference type="ARBA" id="ARBA00022833"/>
    </source>
</evidence>
<dbReference type="AlphaFoldDB" id="A0A9Q0UN43"/>
<dbReference type="PANTHER" id="PTHR31992">
    <property type="entry name" value="DOF ZINC FINGER PROTEIN DOF1.4-RELATED"/>
    <property type="match status" value="1"/>
</dbReference>
<evidence type="ECO:0000256" key="8">
    <source>
        <dbReference type="PROSITE-ProRule" id="PRU00071"/>
    </source>
</evidence>
<reference evidence="12" key="1">
    <citation type="submission" date="2022-11" db="EMBL/GenBank/DDBJ databases">
        <authorList>
            <person name="Hyden B.L."/>
            <person name="Feng K."/>
            <person name="Yates T."/>
            <person name="Jawdy S."/>
            <person name="Smart L.B."/>
            <person name="Muchero W."/>
        </authorList>
    </citation>
    <scope>NUCLEOTIDE SEQUENCE</scope>
    <source>
        <tissue evidence="12">Shoot tip</tissue>
    </source>
</reference>
<dbReference type="GO" id="GO:0003700">
    <property type="term" value="F:DNA-binding transcription factor activity"/>
    <property type="evidence" value="ECO:0007669"/>
    <property type="project" value="UniProtKB-UniRule"/>
</dbReference>
<dbReference type="PROSITE" id="PS50884">
    <property type="entry name" value="ZF_DOF_2"/>
    <property type="match status" value="1"/>
</dbReference>
<keyword evidence="7 8" id="KW-0539">Nucleus</keyword>
<evidence type="ECO:0000256" key="10">
    <source>
        <dbReference type="SAM" id="MobiDB-lite"/>
    </source>
</evidence>
<dbReference type="PANTHER" id="PTHR31992:SF312">
    <property type="entry name" value="DOF ZINC FINGER PROTEIN DOF1.6"/>
    <property type="match status" value="1"/>
</dbReference>
<keyword evidence="5 8" id="KW-0238">DNA-binding</keyword>
<protein>
    <recommendedName>
        <fullName evidence="9">Dof zinc finger protein</fullName>
    </recommendedName>
</protein>
<evidence type="ECO:0000259" key="11">
    <source>
        <dbReference type="PROSITE" id="PS50884"/>
    </source>
</evidence>
<gene>
    <name evidence="12" type="ORF">OIU74_004897</name>
</gene>
<evidence type="ECO:0000256" key="7">
    <source>
        <dbReference type="ARBA" id="ARBA00023242"/>
    </source>
</evidence>
<proteinExistence type="predicted"/>
<evidence type="ECO:0000256" key="6">
    <source>
        <dbReference type="ARBA" id="ARBA00023163"/>
    </source>
</evidence>
<organism evidence="12 13">
    <name type="scientific">Salix koriyanagi</name>
    <dbReference type="NCBI Taxonomy" id="2511006"/>
    <lineage>
        <taxon>Eukaryota</taxon>
        <taxon>Viridiplantae</taxon>
        <taxon>Streptophyta</taxon>
        <taxon>Embryophyta</taxon>
        <taxon>Tracheophyta</taxon>
        <taxon>Spermatophyta</taxon>
        <taxon>Magnoliopsida</taxon>
        <taxon>eudicotyledons</taxon>
        <taxon>Gunneridae</taxon>
        <taxon>Pentapetalae</taxon>
        <taxon>rosids</taxon>
        <taxon>fabids</taxon>
        <taxon>Malpighiales</taxon>
        <taxon>Salicaceae</taxon>
        <taxon>Saliceae</taxon>
        <taxon>Salix</taxon>
    </lineage>
</organism>
<evidence type="ECO:0000256" key="4">
    <source>
        <dbReference type="ARBA" id="ARBA00023015"/>
    </source>
</evidence>
<dbReference type="EMBL" id="JAPFFM010000011">
    <property type="protein sequence ID" value="KAJ6733037.1"/>
    <property type="molecule type" value="Genomic_DNA"/>
</dbReference>
<evidence type="ECO:0000256" key="5">
    <source>
        <dbReference type="ARBA" id="ARBA00023125"/>
    </source>
</evidence>
<dbReference type="GO" id="GO:0003677">
    <property type="term" value="F:DNA binding"/>
    <property type="evidence" value="ECO:0007669"/>
    <property type="project" value="UniProtKB-UniRule"/>
</dbReference>
<keyword evidence="3 9" id="KW-0862">Zinc</keyword>
<dbReference type="GO" id="GO:0008270">
    <property type="term" value="F:zinc ion binding"/>
    <property type="evidence" value="ECO:0007669"/>
    <property type="project" value="UniProtKB-KW"/>
</dbReference>
<feature type="domain" description="Dof-type" evidence="11">
    <location>
        <begin position="14"/>
        <end position="68"/>
    </location>
</feature>
<dbReference type="InterPro" id="IPR045174">
    <property type="entry name" value="Dof"/>
</dbReference>
<keyword evidence="4 9" id="KW-0805">Transcription regulation</keyword>
<keyword evidence="1 9" id="KW-0479">Metal-binding</keyword>
<keyword evidence="6 9" id="KW-0804">Transcription</keyword>
<dbReference type="Proteomes" id="UP001151752">
    <property type="component" value="Chromosome 7"/>
</dbReference>
<dbReference type="GO" id="GO:0005634">
    <property type="term" value="C:nucleus"/>
    <property type="evidence" value="ECO:0007669"/>
    <property type="project" value="UniProtKB-SubCell"/>
</dbReference>
<comment type="function">
    <text evidence="9">Transcription factor that binds specifically to a 5'-AA[AG]G-3' consensus core sequence.</text>
</comment>
<keyword evidence="13" id="KW-1185">Reference proteome</keyword>
<dbReference type="Pfam" id="PF02701">
    <property type="entry name" value="Zn_ribbon_Dof"/>
    <property type="match status" value="1"/>
</dbReference>
<dbReference type="InterPro" id="IPR003851">
    <property type="entry name" value="Znf_Dof"/>
</dbReference>
<accession>A0A9Q0UN43</accession>
<keyword evidence="2 8" id="KW-0863">Zinc-finger</keyword>
<evidence type="ECO:0000256" key="1">
    <source>
        <dbReference type="ARBA" id="ARBA00022723"/>
    </source>
</evidence>